<accession>A0ABQ9BZK5</accession>
<keyword evidence="2" id="KW-1185">Reference proteome</keyword>
<organism evidence="1 2">
    <name type="scientific">Salix suchowensis</name>
    <dbReference type="NCBI Taxonomy" id="1278906"/>
    <lineage>
        <taxon>Eukaryota</taxon>
        <taxon>Viridiplantae</taxon>
        <taxon>Streptophyta</taxon>
        <taxon>Embryophyta</taxon>
        <taxon>Tracheophyta</taxon>
        <taxon>Spermatophyta</taxon>
        <taxon>Magnoliopsida</taxon>
        <taxon>eudicotyledons</taxon>
        <taxon>Gunneridae</taxon>
        <taxon>Pentapetalae</taxon>
        <taxon>rosids</taxon>
        <taxon>fabids</taxon>
        <taxon>Malpighiales</taxon>
        <taxon>Salicaceae</taxon>
        <taxon>Saliceae</taxon>
        <taxon>Salix</taxon>
    </lineage>
</organism>
<feature type="non-terminal residue" evidence="1">
    <location>
        <position position="18"/>
    </location>
</feature>
<name>A0ABQ9BZK5_9ROSI</name>
<proteinExistence type="predicted"/>
<comment type="caution">
    <text evidence="1">The sequence shown here is derived from an EMBL/GenBank/DDBJ whole genome shotgun (WGS) entry which is preliminary data.</text>
</comment>
<dbReference type="EMBL" id="JAPFFI010000006">
    <property type="protein sequence ID" value="KAJ6391409.1"/>
    <property type="molecule type" value="Genomic_DNA"/>
</dbReference>
<reference evidence="1" key="2">
    <citation type="journal article" date="2023" name="Int. J. Mol. Sci.">
        <title>De Novo Assembly and Annotation of 11 Diverse Shrub Willow (Salix) Genomes Reveals Novel Gene Organization in Sex-Linked Regions.</title>
        <authorList>
            <person name="Hyden B."/>
            <person name="Feng K."/>
            <person name="Yates T.B."/>
            <person name="Jawdy S."/>
            <person name="Cereghino C."/>
            <person name="Smart L.B."/>
            <person name="Muchero W."/>
        </authorList>
    </citation>
    <scope>NUCLEOTIDE SEQUENCE</scope>
    <source>
        <tissue evidence="1">Shoot tip</tissue>
    </source>
</reference>
<evidence type="ECO:0000313" key="1">
    <source>
        <dbReference type="EMBL" id="KAJ6391409.1"/>
    </source>
</evidence>
<sequence>MSDVLDRRKPLFHIFLAL</sequence>
<protein>
    <submittedName>
        <fullName evidence="1">Uncharacterized protein</fullName>
    </submittedName>
</protein>
<reference evidence="1" key="1">
    <citation type="submission" date="2022-10" db="EMBL/GenBank/DDBJ databases">
        <authorList>
            <person name="Hyden B.L."/>
            <person name="Feng K."/>
            <person name="Yates T."/>
            <person name="Jawdy S."/>
            <person name="Smart L.B."/>
            <person name="Muchero W."/>
        </authorList>
    </citation>
    <scope>NUCLEOTIDE SEQUENCE</scope>
    <source>
        <tissue evidence="1">Shoot tip</tissue>
    </source>
</reference>
<gene>
    <name evidence="1" type="ORF">OIU77_025396</name>
</gene>
<evidence type="ECO:0000313" key="2">
    <source>
        <dbReference type="Proteomes" id="UP001141253"/>
    </source>
</evidence>
<dbReference type="Proteomes" id="UP001141253">
    <property type="component" value="Chromosome 2"/>
</dbReference>